<dbReference type="SUPFAM" id="SSF47384">
    <property type="entry name" value="Homodimeric domain of signal transducing histidine kinase"/>
    <property type="match status" value="1"/>
</dbReference>
<dbReference type="SMART" id="SM00387">
    <property type="entry name" value="HATPase_c"/>
    <property type="match status" value="1"/>
</dbReference>
<protein>
    <recommendedName>
        <fullName evidence="2">histidine kinase</fullName>
        <ecNumber evidence="2">2.7.13.3</ecNumber>
    </recommendedName>
</protein>
<dbReference type="PRINTS" id="PR00344">
    <property type="entry name" value="BCTRLSENSOR"/>
</dbReference>
<keyword evidence="10" id="KW-1185">Reference proteome</keyword>
<keyword evidence="7" id="KW-1133">Transmembrane helix</keyword>
<evidence type="ECO:0000256" key="3">
    <source>
        <dbReference type="ARBA" id="ARBA00022553"/>
    </source>
</evidence>
<dbReference type="RefSeq" id="WP_212726042.1">
    <property type="nucleotide sequence ID" value="NZ_CP071249.1"/>
</dbReference>
<evidence type="ECO:0000313" key="9">
    <source>
        <dbReference type="EMBL" id="UUF05507.1"/>
    </source>
</evidence>
<evidence type="ECO:0000256" key="4">
    <source>
        <dbReference type="ARBA" id="ARBA00022679"/>
    </source>
</evidence>
<dbReference type="Gene3D" id="3.30.565.10">
    <property type="entry name" value="Histidine kinase-like ATPase, C-terminal domain"/>
    <property type="match status" value="1"/>
</dbReference>
<evidence type="ECO:0000256" key="1">
    <source>
        <dbReference type="ARBA" id="ARBA00000085"/>
    </source>
</evidence>
<dbReference type="Pfam" id="PF02518">
    <property type="entry name" value="HATPase_c"/>
    <property type="match status" value="1"/>
</dbReference>
<dbReference type="InterPro" id="IPR003594">
    <property type="entry name" value="HATPase_dom"/>
</dbReference>
<dbReference type="EC" id="2.7.13.3" evidence="2"/>
<dbReference type="SUPFAM" id="SSF55874">
    <property type="entry name" value="ATPase domain of HSP90 chaperone/DNA topoisomerase II/histidine kinase"/>
    <property type="match status" value="1"/>
</dbReference>
<comment type="catalytic activity">
    <reaction evidence="1">
        <text>ATP + protein L-histidine = ADP + protein N-phospho-L-histidine.</text>
        <dbReference type="EC" id="2.7.13.3"/>
    </reaction>
</comment>
<keyword evidence="6" id="KW-0902">Two-component regulatory system</keyword>
<dbReference type="Pfam" id="PF00512">
    <property type="entry name" value="HisKA"/>
    <property type="match status" value="1"/>
</dbReference>
<feature type="domain" description="Histidine kinase" evidence="8">
    <location>
        <begin position="397"/>
        <end position="618"/>
    </location>
</feature>
<dbReference type="CDD" id="cd16922">
    <property type="entry name" value="HATPase_EvgS-ArcB-TorS-like"/>
    <property type="match status" value="1"/>
</dbReference>
<gene>
    <name evidence="9" type="ORF">J0J69_10600</name>
</gene>
<dbReference type="Gene3D" id="1.10.287.130">
    <property type="match status" value="1"/>
</dbReference>
<keyword evidence="5 9" id="KW-0418">Kinase</keyword>
<dbReference type="Proteomes" id="UP001058016">
    <property type="component" value="Chromosome"/>
</dbReference>
<dbReference type="CDD" id="cd00082">
    <property type="entry name" value="HisKA"/>
    <property type="match status" value="1"/>
</dbReference>
<proteinExistence type="predicted"/>
<dbReference type="InterPro" id="IPR004358">
    <property type="entry name" value="Sig_transdc_His_kin-like_C"/>
</dbReference>
<dbReference type="InterPro" id="IPR036097">
    <property type="entry name" value="HisK_dim/P_sf"/>
</dbReference>
<dbReference type="InterPro" id="IPR003661">
    <property type="entry name" value="HisK_dim/P_dom"/>
</dbReference>
<evidence type="ECO:0000256" key="5">
    <source>
        <dbReference type="ARBA" id="ARBA00022777"/>
    </source>
</evidence>
<evidence type="ECO:0000256" key="2">
    <source>
        <dbReference type="ARBA" id="ARBA00012438"/>
    </source>
</evidence>
<dbReference type="GO" id="GO:0016301">
    <property type="term" value="F:kinase activity"/>
    <property type="evidence" value="ECO:0007669"/>
    <property type="project" value="UniProtKB-KW"/>
</dbReference>
<evidence type="ECO:0000259" key="8">
    <source>
        <dbReference type="PROSITE" id="PS50109"/>
    </source>
</evidence>
<evidence type="ECO:0000313" key="10">
    <source>
        <dbReference type="Proteomes" id="UP001058016"/>
    </source>
</evidence>
<name>A0ABY5JFN5_9FIRM</name>
<dbReference type="PANTHER" id="PTHR43047">
    <property type="entry name" value="TWO-COMPONENT HISTIDINE PROTEIN KINASE"/>
    <property type="match status" value="1"/>
</dbReference>
<keyword evidence="7" id="KW-0812">Transmembrane</keyword>
<dbReference type="EMBL" id="CP071249">
    <property type="protein sequence ID" value="UUF05507.1"/>
    <property type="molecule type" value="Genomic_DNA"/>
</dbReference>
<accession>A0ABY5JFN5</accession>
<keyword evidence="3" id="KW-0597">Phosphoprotein</keyword>
<keyword evidence="7" id="KW-0472">Membrane</keyword>
<evidence type="ECO:0000256" key="7">
    <source>
        <dbReference type="SAM" id="Phobius"/>
    </source>
</evidence>
<organism evidence="9 10">
    <name type="scientific">Turicibacter bilis</name>
    <dbReference type="NCBI Taxonomy" id="2735723"/>
    <lineage>
        <taxon>Bacteria</taxon>
        <taxon>Bacillati</taxon>
        <taxon>Bacillota</taxon>
        <taxon>Erysipelotrichia</taxon>
        <taxon>Erysipelotrichales</taxon>
        <taxon>Turicibacteraceae</taxon>
        <taxon>Turicibacter</taxon>
    </lineage>
</organism>
<evidence type="ECO:0000256" key="6">
    <source>
        <dbReference type="ARBA" id="ARBA00023012"/>
    </source>
</evidence>
<sequence>MKRLFWRLTMMFWTIFCVVILSFALTFYLNYEKNYSQRLFEIDQDVNRIGMEMDANTREYIRLVKSEEYKLLKILKENLQLIESLNNDDIERLIDELGVGASIPLQEDRAFYLAYLKTIDIINDTLDQTKKLYREDYKIIDFKFIPFYCHECNRERLQQKLNTLDIVKMDENLYLVNEEDGQNTTWSVYQLVQYNDQILGYIRFSYETLTSEQFVSQEERFTRSLYYIGNHLYNENNLPFEIQQKLESADFEQASQILKDEGYYINRYISENNNVKMIYYQLNRSLTWSVLEETISLFEFSTILLIFLFLLVSYILFVVIIRPCYLLIEYVKRCGEGDYTVPRNLSSIWKPSFLMVRNAYLENERLLNVKDKQSQELEFAWKRALVASQAKTLFLAKVSHELKTPLNAIKGYIQLLKLSIDQPKQRKQLEIIEYSSDLLLRHVNELLDFSMIEDGKVKLGIEKIDIFQTADKVEELFLVEAANKGIDFNLIVDGKIPHELYGDEGRIKQIIINLVSNAIKFTESGEIRVIFELDYQNETDAYLSIKVQDTGKGIASHKLESIFEAFTQENNTISRRFGGTGLGLSISKRLAEAMGGRLTVESVVDVGSTFTLFLPFSKYLAEEDES</sequence>
<dbReference type="InterPro" id="IPR005467">
    <property type="entry name" value="His_kinase_dom"/>
</dbReference>
<dbReference type="PROSITE" id="PS50109">
    <property type="entry name" value="HIS_KIN"/>
    <property type="match status" value="1"/>
</dbReference>
<feature type="transmembrane region" description="Helical" evidence="7">
    <location>
        <begin position="12"/>
        <end position="31"/>
    </location>
</feature>
<dbReference type="SMART" id="SM00388">
    <property type="entry name" value="HisKA"/>
    <property type="match status" value="1"/>
</dbReference>
<feature type="transmembrane region" description="Helical" evidence="7">
    <location>
        <begin position="303"/>
        <end position="328"/>
    </location>
</feature>
<reference evidence="9 10" key="1">
    <citation type="submission" date="2021-03" db="EMBL/GenBank/DDBJ databases">
        <title>Comparative Genomics and Metabolomics in the genus Turicibacter.</title>
        <authorList>
            <person name="Maki J."/>
            <person name="Looft T."/>
        </authorList>
    </citation>
    <scope>NUCLEOTIDE SEQUENCE [LARGE SCALE GENOMIC DNA]</scope>
    <source>
        <strain evidence="9 10">MMM721</strain>
    </source>
</reference>
<keyword evidence="4" id="KW-0808">Transferase</keyword>
<dbReference type="InterPro" id="IPR036890">
    <property type="entry name" value="HATPase_C_sf"/>
</dbReference>